<keyword evidence="1" id="KW-0805">Transcription regulation</keyword>
<dbReference type="SMART" id="SM00342">
    <property type="entry name" value="HTH_ARAC"/>
    <property type="match status" value="1"/>
</dbReference>
<dbReference type="AlphaFoldDB" id="A0A174JHC3"/>
<dbReference type="PANTHER" id="PTHR43280">
    <property type="entry name" value="ARAC-FAMILY TRANSCRIPTIONAL REGULATOR"/>
    <property type="match status" value="1"/>
</dbReference>
<evidence type="ECO:0000256" key="1">
    <source>
        <dbReference type="ARBA" id="ARBA00023015"/>
    </source>
</evidence>
<dbReference type="GO" id="GO:0003700">
    <property type="term" value="F:DNA-binding transcription factor activity"/>
    <property type="evidence" value="ECO:0007669"/>
    <property type="project" value="InterPro"/>
</dbReference>
<dbReference type="GO" id="GO:0043565">
    <property type="term" value="F:sequence-specific DNA binding"/>
    <property type="evidence" value="ECO:0007669"/>
    <property type="project" value="InterPro"/>
</dbReference>
<organism evidence="5 6">
    <name type="scientific">Fusicatenibacter saccharivorans</name>
    <dbReference type="NCBI Taxonomy" id="1150298"/>
    <lineage>
        <taxon>Bacteria</taxon>
        <taxon>Bacillati</taxon>
        <taxon>Bacillota</taxon>
        <taxon>Clostridia</taxon>
        <taxon>Lachnospirales</taxon>
        <taxon>Lachnospiraceae</taxon>
        <taxon>Fusicatenibacter</taxon>
    </lineage>
</organism>
<evidence type="ECO:0000256" key="2">
    <source>
        <dbReference type="ARBA" id="ARBA00023125"/>
    </source>
</evidence>
<dbReference type="InterPro" id="IPR003313">
    <property type="entry name" value="AraC-bd"/>
</dbReference>
<dbReference type="PROSITE" id="PS01124">
    <property type="entry name" value="HTH_ARAC_FAMILY_2"/>
    <property type="match status" value="1"/>
</dbReference>
<protein>
    <submittedName>
        <fullName evidence="5">Melibiose operon regulatory protein</fullName>
    </submittedName>
</protein>
<reference evidence="5 6" key="1">
    <citation type="submission" date="2015-09" db="EMBL/GenBank/DDBJ databases">
        <authorList>
            <consortium name="Pathogen Informatics"/>
        </authorList>
    </citation>
    <scope>NUCLEOTIDE SEQUENCE [LARGE SCALE GENOMIC DNA]</scope>
    <source>
        <strain evidence="5 6">2789STDY5608849</strain>
    </source>
</reference>
<dbReference type="RefSeq" id="WP_055228703.1">
    <property type="nucleotide sequence ID" value="NZ_CYYV01000026.1"/>
</dbReference>
<dbReference type="SUPFAM" id="SSF51215">
    <property type="entry name" value="Regulatory protein AraC"/>
    <property type="match status" value="1"/>
</dbReference>
<dbReference type="InterPro" id="IPR037923">
    <property type="entry name" value="HTH-like"/>
</dbReference>
<evidence type="ECO:0000313" key="6">
    <source>
        <dbReference type="Proteomes" id="UP000095706"/>
    </source>
</evidence>
<keyword evidence="2" id="KW-0238">DNA-binding</keyword>
<keyword evidence="3" id="KW-0804">Transcription</keyword>
<dbReference type="PROSITE" id="PS00041">
    <property type="entry name" value="HTH_ARAC_FAMILY_1"/>
    <property type="match status" value="1"/>
</dbReference>
<dbReference type="EMBL" id="CYYV01000026">
    <property type="protein sequence ID" value="CUO99134.1"/>
    <property type="molecule type" value="Genomic_DNA"/>
</dbReference>
<name>A0A174JHC3_9FIRM</name>
<feature type="domain" description="HTH araC/xylS-type" evidence="4">
    <location>
        <begin position="174"/>
        <end position="272"/>
    </location>
</feature>
<dbReference type="Gene3D" id="1.10.10.60">
    <property type="entry name" value="Homeodomain-like"/>
    <property type="match status" value="2"/>
</dbReference>
<dbReference type="Proteomes" id="UP000095706">
    <property type="component" value="Unassembled WGS sequence"/>
</dbReference>
<proteinExistence type="predicted"/>
<dbReference type="Pfam" id="PF02311">
    <property type="entry name" value="AraC_binding"/>
    <property type="match status" value="1"/>
</dbReference>
<dbReference type="Gene3D" id="2.60.120.10">
    <property type="entry name" value="Jelly Rolls"/>
    <property type="match status" value="1"/>
</dbReference>
<dbReference type="InterPro" id="IPR014710">
    <property type="entry name" value="RmlC-like_jellyroll"/>
</dbReference>
<evidence type="ECO:0000313" key="5">
    <source>
        <dbReference type="EMBL" id="CUO99134.1"/>
    </source>
</evidence>
<sequence>METSWTLPVQKHKFSDLYLCFCGYEACQPFHSYGPAVRPNYVIHYIISGKGTFTIGNRTYRLTAGQGFFLMPNVRTYYEADADDPWTYLWIGFDGEKAASYVQELGLSEEHPVYQCSFSGELQSLLFQMQKHNTYDTSDQYLLEGCLYQFFSILSREITLADPFARESGNLYVEKAVEFIRNNYSNEILVSDIARYVCVNRSYLYTLFQKYLHTSPQDYLSSCRITRALELLSYTDLSIETVAFSCGYRNAEVFTKAFRQKQGMTPSAYRKKFRLDTTPDSAHVP</sequence>
<accession>A0A174JHC3</accession>
<dbReference type="InterPro" id="IPR020449">
    <property type="entry name" value="Tscrpt_reg_AraC-type_HTH"/>
</dbReference>
<gene>
    <name evidence="5" type="primary">melR_6</name>
    <name evidence="5" type="ORF">ERS852406_03326</name>
</gene>
<evidence type="ECO:0000259" key="4">
    <source>
        <dbReference type="PROSITE" id="PS01124"/>
    </source>
</evidence>
<dbReference type="Pfam" id="PF12833">
    <property type="entry name" value="HTH_18"/>
    <property type="match status" value="1"/>
</dbReference>
<dbReference type="CDD" id="cd06986">
    <property type="entry name" value="cupin_MmsR-like_N"/>
    <property type="match status" value="1"/>
</dbReference>
<dbReference type="PANTHER" id="PTHR43280:SF2">
    <property type="entry name" value="HTH-TYPE TRANSCRIPTIONAL REGULATOR EXSA"/>
    <property type="match status" value="1"/>
</dbReference>
<dbReference type="InterPro" id="IPR018062">
    <property type="entry name" value="HTH_AraC-typ_CS"/>
</dbReference>
<evidence type="ECO:0000256" key="3">
    <source>
        <dbReference type="ARBA" id="ARBA00023163"/>
    </source>
</evidence>
<dbReference type="PRINTS" id="PR00032">
    <property type="entry name" value="HTHARAC"/>
</dbReference>
<dbReference type="InterPro" id="IPR018060">
    <property type="entry name" value="HTH_AraC"/>
</dbReference>
<dbReference type="InterPro" id="IPR009057">
    <property type="entry name" value="Homeodomain-like_sf"/>
</dbReference>
<dbReference type="SUPFAM" id="SSF46689">
    <property type="entry name" value="Homeodomain-like"/>
    <property type="match status" value="2"/>
</dbReference>